<evidence type="ECO:0000313" key="2">
    <source>
        <dbReference type="EMBL" id="OMF48833.1"/>
    </source>
</evidence>
<sequence>MSYQCSGNIPELEGPRIRLRPLEEGDAPALYACWTDEEVRKYSDLPDLPDETAAAELIRLLNRLAATEDGLRWGILLPEAGIIGSCGLNWWQLEGAYRGEIGCELAKPHWGKGYMREAIGLMLGFGYRTMGLNRIEALTDPRNERAVRLFGSLGFTAEGRLRQYRHTASGFQDALLHSLLREEWEQAEYNKF</sequence>
<accession>A0A1R1EAI8</accession>
<dbReference type="Proteomes" id="UP000187172">
    <property type="component" value="Unassembled WGS sequence"/>
</dbReference>
<reference evidence="2 3" key="1">
    <citation type="submission" date="2016-11" db="EMBL/GenBank/DDBJ databases">
        <title>Paenibacillus species isolates.</title>
        <authorList>
            <person name="Beno S.M."/>
        </authorList>
    </citation>
    <scope>NUCLEOTIDE SEQUENCE [LARGE SCALE GENOMIC DNA]</scope>
    <source>
        <strain evidence="2 3">FSL R5-0378</strain>
    </source>
</reference>
<dbReference type="EMBL" id="MRTP01000016">
    <property type="protein sequence ID" value="OMF48833.1"/>
    <property type="molecule type" value="Genomic_DNA"/>
</dbReference>
<dbReference type="InterPro" id="IPR051531">
    <property type="entry name" value="N-acetyltransferase"/>
</dbReference>
<protein>
    <submittedName>
        <fullName evidence="2">GNAT family N-acetyltransferase</fullName>
    </submittedName>
</protein>
<dbReference type="PANTHER" id="PTHR43792:SF9">
    <property type="entry name" value="RIBOSOMAL-PROTEIN-ALANINE ACETYLTRANSFERASE"/>
    <property type="match status" value="1"/>
</dbReference>
<comment type="caution">
    <text evidence="2">The sequence shown here is derived from an EMBL/GenBank/DDBJ whole genome shotgun (WGS) entry which is preliminary data.</text>
</comment>
<dbReference type="PANTHER" id="PTHR43792">
    <property type="entry name" value="GNAT FAMILY, PUTATIVE (AFU_ORTHOLOGUE AFUA_3G00765)-RELATED-RELATED"/>
    <property type="match status" value="1"/>
</dbReference>
<dbReference type="Pfam" id="PF13302">
    <property type="entry name" value="Acetyltransf_3"/>
    <property type="match status" value="1"/>
</dbReference>
<dbReference type="Gene3D" id="3.40.630.30">
    <property type="match status" value="1"/>
</dbReference>
<evidence type="ECO:0000313" key="3">
    <source>
        <dbReference type="Proteomes" id="UP000187172"/>
    </source>
</evidence>
<keyword evidence="3" id="KW-1185">Reference proteome</keyword>
<gene>
    <name evidence="2" type="ORF">BK138_31245</name>
</gene>
<proteinExistence type="predicted"/>
<organism evidence="2 3">
    <name type="scientific">Paenibacillus rhizosphaerae</name>
    <dbReference type="NCBI Taxonomy" id="297318"/>
    <lineage>
        <taxon>Bacteria</taxon>
        <taxon>Bacillati</taxon>
        <taxon>Bacillota</taxon>
        <taxon>Bacilli</taxon>
        <taxon>Bacillales</taxon>
        <taxon>Paenibacillaceae</taxon>
        <taxon>Paenibacillus</taxon>
    </lineage>
</organism>
<dbReference type="SUPFAM" id="SSF55729">
    <property type="entry name" value="Acyl-CoA N-acyltransferases (Nat)"/>
    <property type="match status" value="1"/>
</dbReference>
<keyword evidence="2" id="KW-0808">Transferase</keyword>
<dbReference type="STRING" id="297318.BK138_31245"/>
<evidence type="ECO:0000259" key="1">
    <source>
        <dbReference type="PROSITE" id="PS51186"/>
    </source>
</evidence>
<dbReference type="RefSeq" id="WP_076175912.1">
    <property type="nucleotide sequence ID" value="NZ_MRTP01000016.1"/>
</dbReference>
<dbReference type="PROSITE" id="PS51186">
    <property type="entry name" value="GNAT"/>
    <property type="match status" value="1"/>
</dbReference>
<feature type="domain" description="N-acetyltransferase" evidence="1">
    <location>
        <begin position="17"/>
        <end position="182"/>
    </location>
</feature>
<dbReference type="GO" id="GO:0005737">
    <property type="term" value="C:cytoplasm"/>
    <property type="evidence" value="ECO:0007669"/>
    <property type="project" value="TreeGrafter"/>
</dbReference>
<dbReference type="InterPro" id="IPR016181">
    <property type="entry name" value="Acyl_CoA_acyltransferase"/>
</dbReference>
<name>A0A1R1EAI8_9BACL</name>
<dbReference type="GO" id="GO:0008999">
    <property type="term" value="F:protein-N-terminal-alanine acetyltransferase activity"/>
    <property type="evidence" value="ECO:0007669"/>
    <property type="project" value="TreeGrafter"/>
</dbReference>
<dbReference type="InterPro" id="IPR000182">
    <property type="entry name" value="GNAT_dom"/>
</dbReference>
<dbReference type="AlphaFoldDB" id="A0A1R1EAI8"/>